<feature type="transmembrane region" description="Helical" evidence="1">
    <location>
        <begin position="34"/>
        <end position="55"/>
    </location>
</feature>
<organism evidence="2 3">
    <name type="scientific">Geothrix rubra</name>
    <dbReference type="NCBI Taxonomy" id="2927977"/>
    <lineage>
        <taxon>Bacteria</taxon>
        <taxon>Pseudomonadati</taxon>
        <taxon>Acidobacteriota</taxon>
        <taxon>Holophagae</taxon>
        <taxon>Holophagales</taxon>
        <taxon>Holophagaceae</taxon>
        <taxon>Geothrix</taxon>
    </lineage>
</organism>
<gene>
    <name evidence="2" type="ORF">GETHPA_09420</name>
</gene>
<keyword evidence="1" id="KW-0472">Membrane</keyword>
<dbReference type="RefSeq" id="WP_285723429.1">
    <property type="nucleotide sequence ID" value="NZ_BSDD01000002.1"/>
</dbReference>
<dbReference type="InterPro" id="IPR025250">
    <property type="entry name" value="DUF4199"/>
</dbReference>
<evidence type="ECO:0000313" key="3">
    <source>
        <dbReference type="Proteomes" id="UP001165089"/>
    </source>
</evidence>
<keyword evidence="3" id="KW-1185">Reference proteome</keyword>
<reference evidence="2 3" key="1">
    <citation type="journal article" date="2023" name="Antonie Van Leeuwenhoek">
        <title>Mesoterricola silvestris gen. nov., sp. nov., Mesoterricola sediminis sp. nov., Geothrix oryzae sp. nov., Geothrix edaphica sp. nov., Geothrix rubra sp. nov., and Geothrix limicola sp. nov., six novel members of Acidobacteriota isolated from soils.</title>
        <authorList>
            <person name="Itoh H."/>
            <person name="Sugisawa Y."/>
            <person name="Mise K."/>
            <person name="Xu Z."/>
            <person name="Kuniyasu M."/>
            <person name="Ushijima N."/>
            <person name="Kawano K."/>
            <person name="Kobayashi E."/>
            <person name="Shiratori Y."/>
            <person name="Masuda Y."/>
            <person name="Senoo K."/>
        </authorList>
    </citation>
    <scope>NUCLEOTIDE SEQUENCE [LARGE SCALE GENOMIC DNA]</scope>
    <source>
        <strain evidence="2 3">Red803</strain>
    </source>
</reference>
<feature type="transmembrane region" description="Helical" evidence="1">
    <location>
        <begin position="67"/>
        <end position="94"/>
    </location>
</feature>
<evidence type="ECO:0000313" key="2">
    <source>
        <dbReference type="EMBL" id="GLH69409.1"/>
    </source>
</evidence>
<dbReference type="Proteomes" id="UP001165089">
    <property type="component" value="Unassembled WGS sequence"/>
</dbReference>
<feature type="transmembrane region" description="Helical" evidence="1">
    <location>
        <begin position="7"/>
        <end position="28"/>
    </location>
</feature>
<dbReference type="Pfam" id="PF13858">
    <property type="entry name" value="DUF4199"/>
    <property type="match status" value="1"/>
</dbReference>
<feature type="transmembrane region" description="Helical" evidence="1">
    <location>
        <begin position="132"/>
        <end position="154"/>
    </location>
</feature>
<protein>
    <recommendedName>
        <fullName evidence="4">DUF4199 domain-containing protein</fullName>
    </recommendedName>
</protein>
<dbReference type="EMBL" id="BSDD01000002">
    <property type="protein sequence ID" value="GLH69409.1"/>
    <property type="molecule type" value="Genomic_DNA"/>
</dbReference>
<keyword evidence="1" id="KW-0812">Transmembrane</keyword>
<accession>A0ABQ5Q4I6</accession>
<name>A0ABQ5Q4I6_9BACT</name>
<sequence length="158" mass="17235">MATLRAGIILGILVVLWTFVMGFTGWYHHPSLFVLFWLVIPLQIAVLLVLLRITAPASGYLRQVGNGVAASVIASAIIFLGSLFFTVVLFPSYFREMEALGRLKMAQQGLAPAQIEALIQAQASMQRPLPTAFSGVLGTWFTGLLTSLIAATWLRKKS</sequence>
<evidence type="ECO:0008006" key="4">
    <source>
        <dbReference type="Google" id="ProtNLM"/>
    </source>
</evidence>
<keyword evidence="1" id="KW-1133">Transmembrane helix</keyword>
<proteinExistence type="predicted"/>
<evidence type="ECO:0000256" key="1">
    <source>
        <dbReference type="SAM" id="Phobius"/>
    </source>
</evidence>
<comment type="caution">
    <text evidence="2">The sequence shown here is derived from an EMBL/GenBank/DDBJ whole genome shotgun (WGS) entry which is preliminary data.</text>
</comment>